<dbReference type="NCBIfam" id="TIGR01297">
    <property type="entry name" value="CDF"/>
    <property type="match status" value="1"/>
</dbReference>
<dbReference type="Pfam" id="PF01545">
    <property type="entry name" value="Cation_efflux"/>
    <property type="match status" value="1"/>
</dbReference>
<dbReference type="Proteomes" id="UP000051861">
    <property type="component" value="Unassembled WGS sequence"/>
</dbReference>
<proteinExistence type="inferred from homology"/>
<evidence type="ECO:0000256" key="5">
    <source>
        <dbReference type="ARBA" id="ARBA00022989"/>
    </source>
</evidence>
<evidence type="ECO:0000256" key="2">
    <source>
        <dbReference type="ARBA" id="ARBA00008114"/>
    </source>
</evidence>
<protein>
    <recommendedName>
        <fullName evidence="8">Cation efflux protein transmembrane domain-containing protein</fullName>
    </recommendedName>
</protein>
<dbReference type="PANTHER" id="PTHR43840">
    <property type="entry name" value="MITOCHONDRIAL METAL TRANSPORTER 1-RELATED"/>
    <property type="match status" value="1"/>
</dbReference>
<comment type="similarity">
    <text evidence="2">Belongs to the cation diffusion facilitator (CDF) transporter (TC 2.A.4) family.</text>
</comment>
<evidence type="ECO:0000256" key="4">
    <source>
        <dbReference type="ARBA" id="ARBA00022692"/>
    </source>
</evidence>
<feature type="non-terminal residue" evidence="9">
    <location>
        <position position="219"/>
    </location>
</feature>
<evidence type="ECO:0000256" key="6">
    <source>
        <dbReference type="ARBA" id="ARBA00023136"/>
    </source>
</evidence>
<dbReference type="InterPro" id="IPR027469">
    <property type="entry name" value="Cation_efflux_TMD_sf"/>
</dbReference>
<feature type="transmembrane region" description="Helical" evidence="7">
    <location>
        <begin position="184"/>
        <end position="201"/>
    </location>
</feature>
<evidence type="ECO:0000259" key="8">
    <source>
        <dbReference type="Pfam" id="PF01545"/>
    </source>
</evidence>
<feature type="transmembrane region" description="Helical" evidence="7">
    <location>
        <begin position="119"/>
        <end position="138"/>
    </location>
</feature>
<keyword evidence="4 7" id="KW-0812">Transmembrane</keyword>
<name>A0A0S7XMX2_UNCSA</name>
<gene>
    <name evidence="9" type="ORF">AMJ44_13860</name>
</gene>
<evidence type="ECO:0000256" key="7">
    <source>
        <dbReference type="SAM" id="Phobius"/>
    </source>
</evidence>
<evidence type="ECO:0000313" key="9">
    <source>
        <dbReference type="EMBL" id="KPJ63853.1"/>
    </source>
</evidence>
<dbReference type="EMBL" id="LIZX01000215">
    <property type="protein sequence ID" value="KPJ63853.1"/>
    <property type="molecule type" value="Genomic_DNA"/>
</dbReference>
<keyword evidence="5 7" id="KW-1133">Transmembrane helix</keyword>
<sequence length="219" mass="24354">MTLDKKERLTKGQKSAFVVIIFSIFLALGKGTVGILSRSTALITDSVHTASDLVAIFASWFGLKIAQKEPDERFPYGYYKAENLATLFISIFILFVGIQFLLGGYSILFKSSSLYLAHWVFPIVVISIIAPFLMSKYLKKVGEDINSQSLLANAKERKADMLSSSIVLVAVTCSFYRISYVEAIITMMISILILKIGFESLRDSMYALMDISPSKAVEK</sequence>
<evidence type="ECO:0000256" key="3">
    <source>
        <dbReference type="ARBA" id="ARBA00022448"/>
    </source>
</evidence>
<reference evidence="9 10" key="1">
    <citation type="journal article" date="2015" name="Microbiome">
        <title>Genomic resolution of linkages in carbon, nitrogen, and sulfur cycling among widespread estuary sediment bacteria.</title>
        <authorList>
            <person name="Baker B.J."/>
            <person name="Lazar C.S."/>
            <person name="Teske A.P."/>
            <person name="Dick G.J."/>
        </authorList>
    </citation>
    <scope>NUCLEOTIDE SEQUENCE [LARGE SCALE GENOMIC DNA]</scope>
    <source>
        <strain evidence="9">DG_54_3</strain>
    </source>
</reference>
<dbReference type="InterPro" id="IPR050291">
    <property type="entry name" value="CDF_Transporter"/>
</dbReference>
<feature type="transmembrane region" description="Helical" evidence="7">
    <location>
        <begin position="16"/>
        <end position="36"/>
    </location>
</feature>
<evidence type="ECO:0000256" key="1">
    <source>
        <dbReference type="ARBA" id="ARBA00004141"/>
    </source>
</evidence>
<evidence type="ECO:0000313" key="10">
    <source>
        <dbReference type="Proteomes" id="UP000051861"/>
    </source>
</evidence>
<dbReference type="GO" id="GO:0016020">
    <property type="term" value="C:membrane"/>
    <property type="evidence" value="ECO:0007669"/>
    <property type="project" value="UniProtKB-SubCell"/>
</dbReference>
<dbReference type="FunFam" id="1.20.1510.10:FF:000006">
    <property type="entry name" value="Divalent cation efflux transporter"/>
    <property type="match status" value="1"/>
</dbReference>
<feature type="transmembrane region" description="Helical" evidence="7">
    <location>
        <begin position="84"/>
        <end position="107"/>
    </location>
</feature>
<feature type="domain" description="Cation efflux protein transmembrane" evidence="8">
    <location>
        <begin position="17"/>
        <end position="209"/>
    </location>
</feature>
<organism evidence="9 10">
    <name type="scientific">candidate division WOR-1 bacterium DG_54_3</name>
    <dbReference type="NCBI Taxonomy" id="1703775"/>
    <lineage>
        <taxon>Bacteria</taxon>
        <taxon>Bacillati</taxon>
        <taxon>Saganbacteria</taxon>
    </lineage>
</organism>
<dbReference type="GO" id="GO:0008324">
    <property type="term" value="F:monoatomic cation transmembrane transporter activity"/>
    <property type="evidence" value="ECO:0007669"/>
    <property type="project" value="InterPro"/>
</dbReference>
<accession>A0A0S7XMX2</accession>
<dbReference type="PANTHER" id="PTHR43840:SF15">
    <property type="entry name" value="MITOCHONDRIAL METAL TRANSPORTER 1-RELATED"/>
    <property type="match status" value="1"/>
</dbReference>
<comment type="subcellular location">
    <subcellularLocation>
        <location evidence="1">Membrane</location>
        <topology evidence="1">Multi-pass membrane protein</topology>
    </subcellularLocation>
</comment>
<comment type="caution">
    <text evidence="9">The sequence shown here is derived from an EMBL/GenBank/DDBJ whole genome shotgun (WGS) entry which is preliminary data.</text>
</comment>
<dbReference type="InterPro" id="IPR058533">
    <property type="entry name" value="Cation_efflux_TM"/>
</dbReference>
<dbReference type="InterPro" id="IPR002524">
    <property type="entry name" value="Cation_efflux"/>
</dbReference>
<dbReference type="AlphaFoldDB" id="A0A0S7XMX2"/>
<dbReference type="Gene3D" id="1.20.1510.10">
    <property type="entry name" value="Cation efflux protein transmembrane domain"/>
    <property type="match status" value="1"/>
</dbReference>
<keyword evidence="3" id="KW-0813">Transport</keyword>
<keyword evidence="6 7" id="KW-0472">Membrane</keyword>
<dbReference type="SUPFAM" id="SSF161111">
    <property type="entry name" value="Cation efflux protein transmembrane domain-like"/>
    <property type="match status" value="1"/>
</dbReference>